<keyword evidence="10 12" id="KW-0472">Membrane</keyword>
<evidence type="ECO:0000256" key="12">
    <source>
        <dbReference type="PROSITE-ProRule" id="PRU01360"/>
    </source>
</evidence>
<evidence type="ECO:0000256" key="13">
    <source>
        <dbReference type="PROSITE-ProRule" id="PRU10144"/>
    </source>
</evidence>
<evidence type="ECO:0000256" key="6">
    <source>
        <dbReference type="ARBA" id="ARBA00022729"/>
    </source>
</evidence>
<evidence type="ECO:0000256" key="9">
    <source>
        <dbReference type="ARBA" id="ARBA00023077"/>
    </source>
</evidence>
<evidence type="ECO:0000259" key="16">
    <source>
        <dbReference type="Pfam" id="PF00593"/>
    </source>
</evidence>
<dbReference type="PROSITE" id="PS01156">
    <property type="entry name" value="TONB_DEPENDENT_REC_2"/>
    <property type="match status" value="1"/>
</dbReference>
<keyword evidence="4" id="KW-0410">Iron transport</keyword>
<comment type="subcellular location">
    <subcellularLocation>
        <location evidence="1 12">Cell outer membrane</location>
        <topology evidence="1 12">Multi-pass membrane protein</topology>
    </subcellularLocation>
</comment>
<keyword evidence="2 12" id="KW-0813">Transport</keyword>
<dbReference type="RefSeq" id="WP_161716618.1">
    <property type="nucleotide sequence ID" value="NZ_JAAAPO010000001.1"/>
</dbReference>
<evidence type="ECO:0000313" key="18">
    <source>
        <dbReference type="EMBL" id="NBC35348.1"/>
    </source>
</evidence>
<evidence type="ECO:0000256" key="10">
    <source>
        <dbReference type="ARBA" id="ARBA00023136"/>
    </source>
</evidence>
<keyword evidence="19" id="KW-1185">Reference proteome</keyword>
<evidence type="ECO:0000256" key="11">
    <source>
        <dbReference type="ARBA" id="ARBA00023237"/>
    </source>
</evidence>
<comment type="similarity">
    <text evidence="12 14">Belongs to the TonB-dependent receptor family.</text>
</comment>
<dbReference type="InterPro" id="IPR036942">
    <property type="entry name" value="Beta-barrel_TonB_sf"/>
</dbReference>
<dbReference type="EMBL" id="JAAAPO010000001">
    <property type="protein sequence ID" value="NBC35348.1"/>
    <property type="molecule type" value="Genomic_DNA"/>
</dbReference>
<evidence type="ECO:0000256" key="5">
    <source>
        <dbReference type="ARBA" id="ARBA00022692"/>
    </source>
</evidence>
<dbReference type="Gene3D" id="2.40.170.20">
    <property type="entry name" value="TonB-dependent receptor, beta-barrel domain"/>
    <property type="match status" value="1"/>
</dbReference>
<evidence type="ECO:0000256" key="8">
    <source>
        <dbReference type="ARBA" id="ARBA00023065"/>
    </source>
</evidence>
<reference evidence="19" key="1">
    <citation type="submission" date="2020-01" db="EMBL/GenBank/DDBJ databases">
        <title>Sphingomonas sp. strain CSW-10.</title>
        <authorList>
            <person name="Chen W.-M."/>
        </authorList>
    </citation>
    <scope>NUCLEOTIDE SEQUENCE [LARGE SCALE GENOMIC DNA]</scope>
    <source>
        <strain evidence="19">FSY-8</strain>
    </source>
</reference>
<dbReference type="InterPro" id="IPR039426">
    <property type="entry name" value="TonB-dep_rcpt-like"/>
</dbReference>
<evidence type="ECO:0000259" key="17">
    <source>
        <dbReference type="Pfam" id="PF07715"/>
    </source>
</evidence>
<keyword evidence="11 12" id="KW-0998">Cell outer membrane</keyword>
<dbReference type="CDD" id="cd01347">
    <property type="entry name" value="ligand_gated_channel"/>
    <property type="match status" value="1"/>
</dbReference>
<dbReference type="InterPro" id="IPR010917">
    <property type="entry name" value="TonB_rcpt_CS"/>
</dbReference>
<evidence type="ECO:0000256" key="7">
    <source>
        <dbReference type="ARBA" id="ARBA00023004"/>
    </source>
</evidence>
<keyword evidence="9 14" id="KW-0798">TonB box</keyword>
<evidence type="ECO:0000256" key="1">
    <source>
        <dbReference type="ARBA" id="ARBA00004571"/>
    </source>
</evidence>
<dbReference type="InterPro" id="IPR012910">
    <property type="entry name" value="Plug_dom"/>
</dbReference>
<feature type="short sequence motif" description="TonB C-terminal box" evidence="13">
    <location>
        <begin position="707"/>
        <end position="724"/>
    </location>
</feature>
<keyword evidence="5 12" id="KW-0812">Transmembrane</keyword>
<sequence length="724" mass="79298">MMKTVLACTTALAMVPMMAHTAYAAEAAPAQAQANADAPIIVTAERRALNVQDMPVSIVAMNAEMLRDRGVGDLNDLQSQVPSLSFVDNGNSKFLNIRGVGLTEAAPNQSVAVAVHLDGAYIAREFTFNDAFFDVETVEVLRGPQGTYSGQNASGGAIFINSAKPSLTRTNGFAEVTLGNYARKQFSGAVSTPLTDTLAVRVSLQAEARDSFYTNRGPTGSAGAVVSSQPGNLNRFLGRVQLLWKPVDSLELRLIHQYSNVDSDGIPRNAYTAANLARPYVLNYDTTDTLQRVRYHRTTGAMRWDVFSGARLNVNASYQETRNDQRIDSDRTSTLVDPTVRQEYSQFDIRDRYFTGEVNLMSSGSGPFEWTVGATTLDYRQKAYLYTPKGTQIAAGNGTYMYLDAFRQNTALFAEVGYQFGRVQVKAGARYNHEVNGFYTDSYRTTGIYGAPSSYFTPPYQRFKNVTGRVLVNWKPSDDHLIYGTVSRGYKPGGITPTGDNYDSETVTNFELGWKGEFLDRKVTTSVSAFYMKYDGFQASIATDPDNPTTRDTKNINNTEIKGVEAQLAAHINGLHADVSFSVLDAKFGNLTIFLPVGAYGNTTTLPVNVGGRQVNYAPKFSAAAGLGYDIAMPGGTLTPSVRVSHTASQWSSFFQLPYHRMDARTLVDLRLTYKAERNWKLQAYVTNLFDKTYIAVSSTATDGIGAYGLGSPRQFGAALSYTF</sequence>
<keyword evidence="18" id="KW-0675">Receptor</keyword>
<keyword evidence="6 15" id="KW-0732">Signal</keyword>
<keyword evidence="8" id="KW-0406">Ion transport</keyword>
<organism evidence="18 19">
    <name type="scientific">Novosphingobium ovatum</name>
    <dbReference type="NCBI Taxonomy" id="1908523"/>
    <lineage>
        <taxon>Bacteria</taxon>
        <taxon>Pseudomonadati</taxon>
        <taxon>Pseudomonadota</taxon>
        <taxon>Alphaproteobacteria</taxon>
        <taxon>Sphingomonadales</taxon>
        <taxon>Sphingomonadaceae</taxon>
        <taxon>Novosphingobium</taxon>
    </lineage>
</organism>
<dbReference type="Proteomes" id="UP000753724">
    <property type="component" value="Unassembled WGS sequence"/>
</dbReference>
<evidence type="ECO:0000313" key="19">
    <source>
        <dbReference type="Proteomes" id="UP000753724"/>
    </source>
</evidence>
<dbReference type="Pfam" id="PF00593">
    <property type="entry name" value="TonB_dep_Rec_b-barrel"/>
    <property type="match status" value="1"/>
</dbReference>
<evidence type="ECO:0000256" key="2">
    <source>
        <dbReference type="ARBA" id="ARBA00022448"/>
    </source>
</evidence>
<comment type="caution">
    <text evidence="18">The sequence shown here is derived from an EMBL/GenBank/DDBJ whole genome shotgun (WGS) entry which is preliminary data.</text>
</comment>
<feature type="domain" description="TonB-dependent receptor-like beta-barrel" evidence="16">
    <location>
        <begin position="273"/>
        <end position="689"/>
    </location>
</feature>
<gene>
    <name evidence="18" type="ORF">GTZ99_02115</name>
</gene>
<feature type="domain" description="TonB-dependent receptor plug" evidence="17">
    <location>
        <begin position="51"/>
        <end position="157"/>
    </location>
</feature>
<dbReference type="PANTHER" id="PTHR32552">
    <property type="entry name" value="FERRICHROME IRON RECEPTOR-RELATED"/>
    <property type="match status" value="1"/>
</dbReference>
<feature type="chain" id="PRO_5047189520" evidence="15">
    <location>
        <begin position="25"/>
        <end position="724"/>
    </location>
</feature>
<dbReference type="PANTHER" id="PTHR32552:SF81">
    <property type="entry name" value="TONB-DEPENDENT OUTER MEMBRANE RECEPTOR"/>
    <property type="match status" value="1"/>
</dbReference>
<dbReference type="PROSITE" id="PS52016">
    <property type="entry name" value="TONB_DEPENDENT_REC_3"/>
    <property type="match status" value="1"/>
</dbReference>
<evidence type="ECO:0000256" key="15">
    <source>
        <dbReference type="SAM" id="SignalP"/>
    </source>
</evidence>
<evidence type="ECO:0000256" key="3">
    <source>
        <dbReference type="ARBA" id="ARBA00022452"/>
    </source>
</evidence>
<proteinExistence type="inferred from homology"/>
<evidence type="ECO:0000256" key="14">
    <source>
        <dbReference type="RuleBase" id="RU003357"/>
    </source>
</evidence>
<dbReference type="SUPFAM" id="SSF56935">
    <property type="entry name" value="Porins"/>
    <property type="match status" value="1"/>
</dbReference>
<evidence type="ECO:0000256" key="4">
    <source>
        <dbReference type="ARBA" id="ARBA00022496"/>
    </source>
</evidence>
<feature type="signal peptide" evidence="15">
    <location>
        <begin position="1"/>
        <end position="24"/>
    </location>
</feature>
<protein>
    <submittedName>
        <fullName evidence="18">TonB-dependent receptor</fullName>
    </submittedName>
</protein>
<name>A0ABW9X9Z4_9SPHN</name>
<accession>A0ABW9X9Z4</accession>
<keyword evidence="3 12" id="KW-1134">Transmembrane beta strand</keyword>
<dbReference type="InterPro" id="IPR000531">
    <property type="entry name" value="Beta-barrel_TonB"/>
</dbReference>
<keyword evidence="7" id="KW-0408">Iron</keyword>
<dbReference type="Pfam" id="PF07715">
    <property type="entry name" value="Plug"/>
    <property type="match status" value="1"/>
</dbReference>